<dbReference type="RefSeq" id="WP_345388559.1">
    <property type="nucleotide sequence ID" value="NZ_BAABHG010000003.1"/>
</dbReference>
<keyword evidence="3" id="KW-1185">Reference proteome</keyword>
<evidence type="ECO:0000313" key="2">
    <source>
        <dbReference type="EMBL" id="MFD2457335.1"/>
    </source>
</evidence>
<reference evidence="3" key="1">
    <citation type="journal article" date="2019" name="Int. J. Syst. Evol. Microbiol.">
        <title>The Global Catalogue of Microorganisms (GCM) 10K type strain sequencing project: providing services to taxonomists for standard genome sequencing and annotation.</title>
        <authorList>
            <consortium name="The Broad Institute Genomics Platform"/>
            <consortium name="The Broad Institute Genome Sequencing Center for Infectious Disease"/>
            <person name="Wu L."/>
            <person name="Ma J."/>
        </authorList>
    </citation>
    <scope>NUCLEOTIDE SEQUENCE [LARGE SCALE GENOMIC DNA]</scope>
    <source>
        <strain evidence="3">CGMCC 4.7643</strain>
    </source>
</reference>
<dbReference type="PANTHER" id="PTHR40763">
    <property type="entry name" value="MEMBRANE PROTEIN-RELATED"/>
    <property type="match status" value="1"/>
</dbReference>
<comment type="caution">
    <text evidence="2">The sequence shown here is derived from an EMBL/GenBank/DDBJ whole genome shotgun (WGS) entry which is preliminary data.</text>
</comment>
<protein>
    <submittedName>
        <fullName evidence="2">DUF1707 domain-containing protein</fullName>
    </submittedName>
</protein>
<dbReference type="Proteomes" id="UP001597419">
    <property type="component" value="Unassembled WGS sequence"/>
</dbReference>
<proteinExistence type="predicted"/>
<accession>A0ABW5GBR3</accession>
<feature type="domain" description="DUF1707" evidence="1">
    <location>
        <begin position="8"/>
        <end position="60"/>
    </location>
</feature>
<evidence type="ECO:0000259" key="1">
    <source>
        <dbReference type="Pfam" id="PF08044"/>
    </source>
</evidence>
<organism evidence="2 3">
    <name type="scientific">Amycolatopsis samaneae</name>
    <dbReference type="NCBI Taxonomy" id="664691"/>
    <lineage>
        <taxon>Bacteria</taxon>
        <taxon>Bacillati</taxon>
        <taxon>Actinomycetota</taxon>
        <taxon>Actinomycetes</taxon>
        <taxon>Pseudonocardiales</taxon>
        <taxon>Pseudonocardiaceae</taxon>
        <taxon>Amycolatopsis</taxon>
    </lineage>
</organism>
<gene>
    <name evidence="2" type="ORF">ACFSYJ_01935</name>
</gene>
<dbReference type="Pfam" id="PF08044">
    <property type="entry name" value="DUF1707"/>
    <property type="match status" value="1"/>
</dbReference>
<evidence type="ECO:0000313" key="3">
    <source>
        <dbReference type="Proteomes" id="UP001597419"/>
    </source>
</evidence>
<dbReference type="InterPro" id="IPR012551">
    <property type="entry name" value="DUF1707_SHOCT-like"/>
</dbReference>
<dbReference type="PANTHER" id="PTHR40763:SF5">
    <property type="entry name" value="MEMBRANE PROTEIN"/>
    <property type="match status" value="1"/>
</dbReference>
<dbReference type="EMBL" id="JBHUKU010000002">
    <property type="protein sequence ID" value="MFD2457335.1"/>
    <property type="molecule type" value="Genomic_DNA"/>
</dbReference>
<name>A0ABW5GBR3_9PSEU</name>
<sequence>MGEGQELVRASETDRERALDRLTHAVGEGTLRLDEVGGRFDRVLAAGTRGELAEVLADLPAAPSRSEPPALVLHTTNGHVRQTGPWVVPREIVARCGVGRIRIDLTEATCPYSEVVLRAKLDTVGCITVVVPHGWAVRVEQVEATRGRVINRITAPARDDAPLLRVLADVGSGRLKLKH</sequence>